<feature type="transmembrane region" description="Helical" evidence="1">
    <location>
        <begin position="20"/>
        <end position="43"/>
    </location>
</feature>
<evidence type="ECO:0000256" key="1">
    <source>
        <dbReference type="SAM" id="Phobius"/>
    </source>
</evidence>
<sequence>MFFFLHFFLNSTSQYVVGLFLFFNFSLYVHCTCFSSCVITQCIHNTRFKQLPRQPNIPVPPDALMFVCTEFVCEF</sequence>
<keyword evidence="1" id="KW-1133">Transmembrane helix</keyword>
<dbReference type="AlphaFoldDB" id="A0A2M4DR78"/>
<reference evidence="2" key="1">
    <citation type="submission" date="2018-01" db="EMBL/GenBank/DDBJ databases">
        <title>An insight into the sialome of Amazonian anophelines.</title>
        <authorList>
            <person name="Ribeiro J.M."/>
            <person name="Scarpassa V."/>
            <person name="Calvo E."/>
        </authorList>
    </citation>
    <scope>NUCLEOTIDE SEQUENCE</scope>
</reference>
<evidence type="ECO:0000313" key="2">
    <source>
        <dbReference type="EMBL" id="MBW80019.1"/>
    </source>
</evidence>
<keyword evidence="1" id="KW-0812">Transmembrane</keyword>
<keyword evidence="1" id="KW-0472">Membrane</keyword>
<protein>
    <submittedName>
        <fullName evidence="2">Uncharacterized protein</fullName>
    </submittedName>
</protein>
<accession>A0A2M4DR78</accession>
<proteinExistence type="predicted"/>
<dbReference type="EMBL" id="GGFL01015841">
    <property type="protein sequence ID" value="MBW80019.1"/>
    <property type="molecule type" value="Transcribed_RNA"/>
</dbReference>
<organism evidence="2">
    <name type="scientific">Anopheles darlingi</name>
    <name type="common">Mosquito</name>
    <dbReference type="NCBI Taxonomy" id="43151"/>
    <lineage>
        <taxon>Eukaryota</taxon>
        <taxon>Metazoa</taxon>
        <taxon>Ecdysozoa</taxon>
        <taxon>Arthropoda</taxon>
        <taxon>Hexapoda</taxon>
        <taxon>Insecta</taxon>
        <taxon>Pterygota</taxon>
        <taxon>Neoptera</taxon>
        <taxon>Endopterygota</taxon>
        <taxon>Diptera</taxon>
        <taxon>Nematocera</taxon>
        <taxon>Culicoidea</taxon>
        <taxon>Culicidae</taxon>
        <taxon>Anophelinae</taxon>
        <taxon>Anopheles</taxon>
    </lineage>
</organism>
<name>A0A2M4DR78_ANODA</name>